<dbReference type="GO" id="GO:0004165">
    <property type="term" value="F:delta(3)-delta(2)-enoyl-CoA isomerase activity"/>
    <property type="evidence" value="ECO:0007669"/>
    <property type="project" value="UniProtKB-ARBA"/>
</dbReference>
<dbReference type="Pfam" id="PF00378">
    <property type="entry name" value="ECH_1"/>
    <property type="match status" value="1"/>
</dbReference>
<dbReference type="Gene3D" id="3.90.226.10">
    <property type="entry name" value="2-enoyl-CoA Hydratase, Chain A, domain 1"/>
    <property type="match status" value="1"/>
</dbReference>
<name>A0A317MQX3_9GAMM</name>
<keyword evidence="2" id="KW-0576">Peroxisome</keyword>
<evidence type="ECO:0000313" key="4">
    <source>
        <dbReference type="EMBL" id="PWV58862.1"/>
    </source>
</evidence>
<dbReference type="InterPro" id="IPR029045">
    <property type="entry name" value="ClpP/crotonase-like_dom_sf"/>
</dbReference>
<dbReference type="AlphaFoldDB" id="A0A317MQX3"/>
<evidence type="ECO:0000256" key="1">
    <source>
        <dbReference type="ARBA" id="ARBA00004275"/>
    </source>
</evidence>
<accession>A0A317MQX3</accession>
<sequence length="255" mass="27376">MTDTVRLRRDGAVAIIELWRRDKKNALTADMYDALSAHIHAAEADPSVRVLLLHGGDDFTAGNDLKDFLANPPSGADSPVFRFLLALAACRKPLVAAVTGVAVGVGTTLLAHCDLVYAAEDARFLLPFVNLGLCPEAASSYLLPLLAGHVRAAEWLLLGEPFDARAALAGGLINEILPAADVLPRALARAQRLAAQPAAAVRVTRELLRAQRQPLVEEVIRREGAAFVERLASPEAAEAFAAFAEKRKPDFSRFN</sequence>
<organism evidence="4 5">
    <name type="scientific">Plasticicumulans acidivorans</name>
    <dbReference type="NCBI Taxonomy" id="886464"/>
    <lineage>
        <taxon>Bacteria</taxon>
        <taxon>Pseudomonadati</taxon>
        <taxon>Pseudomonadota</taxon>
        <taxon>Gammaproteobacteria</taxon>
        <taxon>Candidatus Competibacteraceae</taxon>
        <taxon>Plasticicumulans</taxon>
    </lineage>
</organism>
<dbReference type="OrthoDB" id="9797151at2"/>
<proteinExistence type="predicted"/>
<evidence type="ECO:0000256" key="2">
    <source>
        <dbReference type="ARBA" id="ARBA00023140"/>
    </source>
</evidence>
<comment type="subcellular location">
    <subcellularLocation>
        <location evidence="1">Peroxisome</location>
    </subcellularLocation>
</comment>
<protein>
    <submittedName>
        <fullName evidence="4">Enoyl-CoA hydratase</fullName>
    </submittedName>
</protein>
<evidence type="ECO:0000256" key="3">
    <source>
        <dbReference type="ARBA" id="ARBA00023235"/>
    </source>
</evidence>
<keyword evidence="3" id="KW-0413">Isomerase</keyword>
<dbReference type="InterPro" id="IPR001753">
    <property type="entry name" value="Enoyl-CoA_hydra/iso"/>
</dbReference>
<dbReference type="RefSeq" id="WP_110020079.1">
    <property type="nucleotide sequence ID" value="NZ_QGTJ01000013.1"/>
</dbReference>
<dbReference type="SUPFAM" id="SSF52096">
    <property type="entry name" value="ClpP/crotonase"/>
    <property type="match status" value="1"/>
</dbReference>
<dbReference type="EMBL" id="QGTJ01000013">
    <property type="protein sequence ID" value="PWV58862.1"/>
    <property type="molecule type" value="Genomic_DNA"/>
</dbReference>
<dbReference type="PANTHER" id="PTHR43684:SF1">
    <property type="entry name" value="ENOYL-COA DELTA ISOMERASE 2"/>
    <property type="match status" value="1"/>
</dbReference>
<dbReference type="InterPro" id="IPR051053">
    <property type="entry name" value="ECH/Chromodomain_protein"/>
</dbReference>
<gene>
    <name evidence="4" type="ORF">C7443_11343</name>
</gene>
<keyword evidence="5" id="KW-1185">Reference proteome</keyword>
<comment type="caution">
    <text evidence="4">The sequence shown here is derived from an EMBL/GenBank/DDBJ whole genome shotgun (WGS) entry which is preliminary data.</text>
</comment>
<dbReference type="Proteomes" id="UP000246569">
    <property type="component" value="Unassembled WGS sequence"/>
</dbReference>
<reference evidence="4 5" key="1">
    <citation type="submission" date="2018-05" db="EMBL/GenBank/DDBJ databases">
        <title>Genomic Encyclopedia of Type Strains, Phase IV (KMG-IV): sequencing the most valuable type-strain genomes for metagenomic binning, comparative biology and taxonomic classification.</title>
        <authorList>
            <person name="Goeker M."/>
        </authorList>
    </citation>
    <scope>NUCLEOTIDE SEQUENCE [LARGE SCALE GENOMIC DNA]</scope>
    <source>
        <strain evidence="4 5">DSM 23606</strain>
    </source>
</reference>
<dbReference type="CDD" id="cd06558">
    <property type="entry name" value="crotonase-like"/>
    <property type="match status" value="1"/>
</dbReference>
<dbReference type="PANTHER" id="PTHR43684">
    <property type="match status" value="1"/>
</dbReference>
<evidence type="ECO:0000313" key="5">
    <source>
        <dbReference type="Proteomes" id="UP000246569"/>
    </source>
</evidence>